<name>A0A934VH04_9BACT</name>
<feature type="transmembrane region" description="Helical" evidence="1">
    <location>
        <begin position="44"/>
        <end position="61"/>
    </location>
</feature>
<keyword evidence="3" id="KW-1185">Reference proteome</keyword>
<evidence type="ECO:0000313" key="2">
    <source>
        <dbReference type="EMBL" id="MBK1828586.1"/>
    </source>
</evidence>
<keyword evidence="1" id="KW-1133">Transmembrane helix</keyword>
<dbReference type="Proteomes" id="UP000658278">
    <property type="component" value="Unassembled WGS sequence"/>
</dbReference>
<dbReference type="RefSeq" id="WP_200282335.1">
    <property type="nucleotide sequence ID" value="NZ_JAENII010000015.1"/>
</dbReference>
<accession>A0A934VH04</accession>
<proteinExistence type="predicted"/>
<keyword evidence="1" id="KW-0812">Transmembrane</keyword>
<evidence type="ECO:0000313" key="3">
    <source>
        <dbReference type="Proteomes" id="UP000658278"/>
    </source>
</evidence>
<comment type="caution">
    <text evidence="2">The sequence shown here is derived from an EMBL/GenBank/DDBJ whole genome shotgun (WGS) entry which is preliminary data.</text>
</comment>
<feature type="transmembrane region" description="Helical" evidence="1">
    <location>
        <begin position="73"/>
        <end position="92"/>
    </location>
</feature>
<sequence>MRLIWNTMLILFGAFMVTIVSLKNAGLGAPFFAFFGQIPYHDKVGHFILMGILGFLAVAAITPRLRLPRKTAFIRVMAVLVTIIALEEISQGFLPQRTLSLSDFVFGVAGALSFGWIAIFVTSRSPKSRDPKGDRSVP</sequence>
<reference evidence="2" key="1">
    <citation type="submission" date="2021-01" db="EMBL/GenBank/DDBJ databases">
        <title>Modified the classification status of verrucomicrobia.</title>
        <authorList>
            <person name="Feng X."/>
        </authorList>
    </citation>
    <scope>NUCLEOTIDE SEQUENCE</scope>
    <source>
        <strain evidence="2">KCTC 22201</strain>
    </source>
</reference>
<evidence type="ECO:0000256" key="1">
    <source>
        <dbReference type="SAM" id="Phobius"/>
    </source>
</evidence>
<gene>
    <name evidence="2" type="ORF">JIN81_16255</name>
</gene>
<dbReference type="NCBIfam" id="NF037970">
    <property type="entry name" value="vanZ_1"/>
    <property type="match status" value="1"/>
</dbReference>
<dbReference type="EMBL" id="JAENII010000015">
    <property type="protein sequence ID" value="MBK1828586.1"/>
    <property type="molecule type" value="Genomic_DNA"/>
</dbReference>
<organism evidence="2 3">
    <name type="scientific">Haloferula rosea</name>
    <dbReference type="NCBI Taxonomy" id="490093"/>
    <lineage>
        <taxon>Bacteria</taxon>
        <taxon>Pseudomonadati</taxon>
        <taxon>Verrucomicrobiota</taxon>
        <taxon>Verrucomicrobiia</taxon>
        <taxon>Verrucomicrobiales</taxon>
        <taxon>Verrucomicrobiaceae</taxon>
        <taxon>Haloferula</taxon>
    </lineage>
</organism>
<protein>
    <submittedName>
        <fullName evidence="2">VanZ family protein</fullName>
    </submittedName>
</protein>
<dbReference type="AlphaFoldDB" id="A0A934VH04"/>
<feature type="transmembrane region" description="Helical" evidence="1">
    <location>
        <begin position="104"/>
        <end position="122"/>
    </location>
</feature>
<keyword evidence="1" id="KW-0472">Membrane</keyword>